<dbReference type="EMBL" id="PVZG01000035">
    <property type="protein sequence ID" value="PRY19332.1"/>
    <property type="molecule type" value="Genomic_DNA"/>
</dbReference>
<name>A0A2T0RDU3_9ACTN</name>
<organism evidence="2 3">
    <name type="scientific">Pseudosporangium ferrugineum</name>
    <dbReference type="NCBI Taxonomy" id="439699"/>
    <lineage>
        <taxon>Bacteria</taxon>
        <taxon>Bacillati</taxon>
        <taxon>Actinomycetota</taxon>
        <taxon>Actinomycetes</taxon>
        <taxon>Micromonosporales</taxon>
        <taxon>Micromonosporaceae</taxon>
        <taxon>Pseudosporangium</taxon>
    </lineage>
</organism>
<comment type="caution">
    <text evidence="2">The sequence shown here is derived from an EMBL/GenBank/DDBJ whole genome shotgun (WGS) entry which is preliminary data.</text>
</comment>
<feature type="compositionally biased region" description="Low complexity" evidence="1">
    <location>
        <begin position="143"/>
        <end position="187"/>
    </location>
</feature>
<feature type="region of interest" description="Disordered" evidence="1">
    <location>
        <begin position="63"/>
        <end position="84"/>
    </location>
</feature>
<evidence type="ECO:0000256" key="1">
    <source>
        <dbReference type="SAM" id="MobiDB-lite"/>
    </source>
</evidence>
<sequence>MSPGCGRITSMRQLQLFTQAEIAGMRDRTASRAYSPEGQRFRLAHERHRAWGLTRRHNERLRRTKANPSSMLQPGAARLGDAAGDRRLPSATKVVACLPARAKASGACLLEQPPRDPAPASTPQRDLRDPRGVSTDPPRRPSPRSTLARRPVAASRSASALRPAAASRSAPALRPAAASRSTPALRPTAAPRSAPTVGSVSAGRSVTTGRSVLAPPSARAGGSISARQLAPAPHLTPAPRSVPVSWSVPAPRRRLGALGPAGEPRLRHGSAGLAESSRLRFLVPGPSASLNAFPALPTGPLPGVALHGRSCAVTCKRGMVPSMLLTVRRATSGSCVMLVRHVSVHWGRGARSGPRNVIWLPRVDGELGCGVAQQGCGPPPAAGWGRALRPTGPLGRSRSCGVGTAAGPRGKGLRLAGLSRAEHGTGGRAMDGGP</sequence>
<feature type="region of interest" description="Disordered" evidence="1">
    <location>
        <begin position="395"/>
        <end position="434"/>
    </location>
</feature>
<evidence type="ECO:0000313" key="2">
    <source>
        <dbReference type="EMBL" id="PRY19332.1"/>
    </source>
</evidence>
<proteinExistence type="predicted"/>
<feature type="region of interest" description="Disordered" evidence="1">
    <location>
        <begin position="108"/>
        <end position="227"/>
    </location>
</feature>
<evidence type="ECO:0000313" key="3">
    <source>
        <dbReference type="Proteomes" id="UP000239209"/>
    </source>
</evidence>
<gene>
    <name evidence="2" type="ORF">CLV70_13536</name>
</gene>
<dbReference type="Proteomes" id="UP000239209">
    <property type="component" value="Unassembled WGS sequence"/>
</dbReference>
<protein>
    <submittedName>
        <fullName evidence="2">Uncharacterized protein</fullName>
    </submittedName>
</protein>
<accession>A0A2T0RDU3</accession>
<dbReference type="AlphaFoldDB" id="A0A2T0RDU3"/>
<feature type="compositionally biased region" description="Polar residues" evidence="1">
    <location>
        <begin position="196"/>
        <end position="210"/>
    </location>
</feature>
<reference evidence="2 3" key="1">
    <citation type="submission" date="2018-03" db="EMBL/GenBank/DDBJ databases">
        <title>Genomic Encyclopedia of Archaeal and Bacterial Type Strains, Phase II (KMG-II): from individual species to whole genera.</title>
        <authorList>
            <person name="Goeker M."/>
        </authorList>
    </citation>
    <scope>NUCLEOTIDE SEQUENCE [LARGE SCALE GENOMIC DNA]</scope>
    <source>
        <strain evidence="2 3">DSM 45348</strain>
    </source>
</reference>
<keyword evidence="3" id="KW-1185">Reference proteome</keyword>